<keyword evidence="2" id="KW-0963">Cytoplasm</keyword>
<protein>
    <recommendedName>
        <fullName evidence="2">D-aminoacyl-tRNA deacylase</fullName>
        <shortName evidence="2">DTD</shortName>
        <ecNumber evidence="2">3.1.1.96</ecNumber>
    </recommendedName>
    <alternativeName>
        <fullName evidence="2">Gly-tRNA(Ala) deacylase</fullName>
        <ecNumber evidence="2">3.1.1.-</ecNumber>
    </alternativeName>
</protein>
<evidence type="ECO:0000313" key="3">
    <source>
        <dbReference type="EMBL" id="SHI51703.1"/>
    </source>
</evidence>
<dbReference type="Gene3D" id="3.50.80.10">
    <property type="entry name" value="D-tyrosyl-tRNA(Tyr) deacylase"/>
    <property type="match status" value="1"/>
</dbReference>
<dbReference type="InterPro" id="IPR023509">
    <property type="entry name" value="DTD-like_sf"/>
</dbReference>
<proteinExistence type="inferred from homology"/>
<comment type="subcellular location">
    <subcellularLocation>
        <location evidence="2">Cytoplasm</location>
    </subcellularLocation>
</comment>
<dbReference type="FunFam" id="3.50.80.10:FF:000001">
    <property type="entry name" value="D-aminoacyl-tRNA deacylase"/>
    <property type="match status" value="1"/>
</dbReference>
<dbReference type="GO" id="GO:0106026">
    <property type="term" value="F:Gly-tRNA(Ala) deacylase activity"/>
    <property type="evidence" value="ECO:0007669"/>
    <property type="project" value="UniProtKB-UniRule"/>
</dbReference>
<dbReference type="Proteomes" id="UP000184536">
    <property type="component" value="Unassembled WGS sequence"/>
</dbReference>
<gene>
    <name evidence="2" type="primary">dtd</name>
    <name evidence="3" type="ORF">SAMN02745975_00042</name>
</gene>
<evidence type="ECO:0000256" key="2">
    <source>
        <dbReference type="HAMAP-Rule" id="MF_00518"/>
    </source>
</evidence>
<name>A0A1M6BT01_9FIRM</name>
<dbReference type="GO" id="GO:0019478">
    <property type="term" value="P:D-amino acid catabolic process"/>
    <property type="evidence" value="ECO:0007669"/>
    <property type="project" value="UniProtKB-UniRule"/>
</dbReference>
<evidence type="ECO:0000313" key="4">
    <source>
        <dbReference type="Proteomes" id="UP000184536"/>
    </source>
</evidence>
<comment type="function">
    <text evidence="2">An aminoacyl-tRNA editing enzyme that deacylates mischarged D-aminoacyl-tRNAs. Also deacylates mischarged glycyl-tRNA(Ala), protecting cells against glycine mischarging by AlaRS. Acts via tRNA-based rather than protein-based catalysis; rejects L-amino acids rather than detecting D-amino acids in the active site. By recycling D-aminoacyl-tRNA to D-amino acids and free tRNA molecules, this enzyme counteracts the toxicity associated with the formation of D-aminoacyl-tRNA entities in vivo and helps enforce protein L-homochirality.</text>
</comment>
<comment type="similarity">
    <text evidence="1 2">Belongs to the DTD family.</text>
</comment>
<keyword evidence="2" id="KW-0378">Hydrolase</keyword>
<keyword evidence="2" id="KW-0820">tRNA-binding</keyword>
<sequence length="149" mass="16833">MRAVVQRVSEAAVVVEGQRVGEIQKGFLVLLGVEESDDLKDVEYMVEKIINLRIFEDENDKMNLSLLDIQGELLVVSQFTLLGDCRKGRRPSFSTAARPEQANHLYMCFVEQCRSKGLRVETGVFQAHMEVSLCNDGPVTMLVDSHRNF</sequence>
<dbReference type="HAMAP" id="MF_00518">
    <property type="entry name" value="Deacylase_Dtd"/>
    <property type="match status" value="1"/>
</dbReference>
<dbReference type="NCBIfam" id="TIGR00256">
    <property type="entry name" value="D-aminoacyl-tRNA deacylase"/>
    <property type="match status" value="1"/>
</dbReference>
<dbReference type="PANTHER" id="PTHR10472:SF5">
    <property type="entry name" value="D-AMINOACYL-TRNA DEACYLASE 1"/>
    <property type="match status" value="1"/>
</dbReference>
<comment type="subunit">
    <text evidence="2">Homodimer.</text>
</comment>
<dbReference type="CDD" id="cd00563">
    <property type="entry name" value="Dtyr_deacylase"/>
    <property type="match status" value="1"/>
</dbReference>
<dbReference type="EC" id="3.1.1.-" evidence="2"/>
<dbReference type="EMBL" id="FQZV01000003">
    <property type="protein sequence ID" value="SHI51703.1"/>
    <property type="molecule type" value="Genomic_DNA"/>
</dbReference>
<dbReference type="PANTHER" id="PTHR10472">
    <property type="entry name" value="D-TYROSYL-TRNA TYR DEACYLASE"/>
    <property type="match status" value="1"/>
</dbReference>
<dbReference type="GO" id="GO:0051500">
    <property type="term" value="F:D-tyrosyl-tRNA(Tyr) deacylase activity"/>
    <property type="evidence" value="ECO:0007669"/>
    <property type="project" value="TreeGrafter"/>
</dbReference>
<comment type="domain">
    <text evidence="2">A Gly-cisPro motif from one monomer fits into the active site of the other monomer to allow specific chiral rejection of L-amino acids.</text>
</comment>
<evidence type="ECO:0000256" key="1">
    <source>
        <dbReference type="ARBA" id="ARBA00009673"/>
    </source>
</evidence>
<dbReference type="GO" id="GO:0043908">
    <property type="term" value="F:Ser(Gly)-tRNA(Ala) hydrolase activity"/>
    <property type="evidence" value="ECO:0007669"/>
    <property type="project" value="UniProtKB-UniRule"/>
</dbReference>
<dbReference type="InterPro" id="IPR003732">
    <property type="entry name" value="Daa-tRNA_deacyls_DTD"/>
</dbReference>
<dbReference type="STRING" id="1121919.SAMN02745975_00042"/>
<comment type="catalytic activity">
    <reaction evidence="2">
        <text>glycyl-tRNA(Ala) + H2O = tRNA(Ala) + glycine + H(+)</text>
        <dbReference type="Rhea" id="RHEA:53744"/>
        <dbReference type="Rhea" id="RHEA-COMP:9657"/>
        <dbReference type="Rhea" id="RHEA-COMP:13640"/>
        <dbReference type="ChEBI" id="CHEBI:15377"/>
        <dbReference type="ChEBI" id="CHEBI:15378"/>
        <dbReference type="ChEBI" id="CHEBI:57305"/>
        <dbReference type="ChEBI" id="CHEBI:78442"/>
        <dbReference type="ChEBI" id="CHEBI:78522"/>
    </reaction>
</comment>
<keyword evidence="4" id="KW-1185">Reference proteome</keyword>
<accession>A0A1M6BT01</accession>
<dbReference type="OrthoDB" id="9801395at2"/>
<comment type="catalytic activity">
    <reaction evidence="2">
        <text>a D-aminoacyl-tRNA + H2O = a tRNA + a D-alpha-amino acid + H(+)</text>
        <dbReference type="Rhea" id="RHEA:13953"/>
        <dbReference type="Rhea" id="RHEA-COMP:10123"/>
        <dbReference type="Rhea" id="RHEA-COMP:10124"/>
        <dbReference type="ChEBI" id="CHEBI:15377"/>
        <dbReference type="ChEBI" id="CHEBI:15378"/>
        <dbReference type="ChEBI" id="CHEBI:59871"/>
        <dbReference type="ChEBI" id="CHEBI:78442"/>
        <dbReference type="ChEBI" id="CHEBI:79333"/>
        <dbReference type="EC" id="3.1.1.96"/>
    </reaction>
</comment>
<dbReference type="GO" id="GO:0005737">
    <property type="term" value="C:cytoplasm"/>
    <property type="evidence" value="ECO:0007669"/>
    <property type="project" value="UniProtKB-SubCell"/>
</dbReference>
<dbReference type="AlphaFoldDB" id="A0A1M6BT01"/>
<reference evidence="4" key="1">
    <citation type="submission" date="2016-11" db="EMBL/GenBank/DDBJ databases">
        <authorList>
            <person name="Varghese N."/>
            <person name="Submissions S."/>
        </authorList>
    </citation>
    <scope>NUCLEOTIDE SEQUENCE [LARGE SCALE GENOMIC DNA]</scope>
    <source>
        <strain evidence="4">DSM 17957</strain>
    </source>
</reference>
<feature type="short sequence motif" description="Gly-cisPro motif, important for rejection of L-amino acids" evidence="2">
    <location>
        <begin position="137"/>
        <end position="138"/>
    </location>
</feature>
<dbReference type="GO" id="GO:0000049">
    <property type="term" value="F:tRNA binding"/>
    <property type="evidence" value="ECO:0007669"/>
    <property type="project" value="UniProtKB-UniRule"/>
</dbReference>
<dbReference type="SUPFAM" id="SSF69500">
    <property type="entry name" value="DTD-like"/>
    <property type="match status" value="1"/>
</dbReference>
<dbReference type="EC" id="3.1.1.96" evidence="2"/>
<organism evidence="3 4">
    <name type="scientific">Geosporobacter subterraneus DSM 17957</name>
    <dbReference type="NCBI Taxonomy" id="1121919"/>
    <lineage>
        <taxon>Bacteria</taxon>
        <taxon>Bacillati</taxon>
        <taxon>Bacillota</taxon>
        <taxon>Clostridia</taxon>
        <taxon>Peptostreptococcales</taxon>
        <taxon>Thermotaleaceae</taxon>
        <taxon>Geosporobacter</taxon>
    </lineage>
</organism>
<dbReference type="Pfam" id="PF02580">
    <property type="entry name" value="Tyr_Deacylase"/>
    <property type="match status" value="1"/>
</dbReference>
<keyword evidence="2" id="KW-0694">RNA-binding</keyword>
<dbReference type="RefSeq" id="WP_110939362.1">
    <property type="nucleotide sequence ID" value="NZ_FQZV01000003.1"/>
</dbReference>